<reference evidence="2 3" key="1">
    <citation type="submission" date="2018-10" db="EMBL/GenBank/DDBJ databases">
        <title>Genomic Encyclopedia of Type Strains, Phase IV (KMG-IV): sequencing the most valuable type-strain genomes for metagenomic binning, comparative biology and taxonomic classification.</title>
        <authorList>
            <person name="Goeker M."/>
        </authorList>
    </citation>
    <scope>NUCLEOTIDE SEQUENCE [LARGE SCALE GENOMIC DNA]</scope>
    <source>
        <strain evidence="2 3">DSM 15521</strain>
    </source>
</reference>
<dbReference type="AlphaFoldDB" id="A0A420W999"/>
<name>A0A420W999_9BACT</name>
<dbReference type="EMBL" id="RBIE01000001">
    <property type="protein sequence ID" value="RKQ63906.1"/>
    <property type="molecule type" value="Genomic_DNA"/>
</dbReference>
<gene>
    <name evidence="2" type="ORF">C7457_0793</name>
</gene>
<keyword evidence="2" id="KW-0808">Transferase</keyword>
<dbReference type="GO" id="GO:0016747">
    <property type="term" value="F:acyltransferase activity, transferring groups other than amino-acyl groups"/>
    <property type="evidence" value="ECO:0007669"/>
    <property type="project" value="InterPro"/>
</dbReference>
<comment type="caution">
    <text evidence="2">The sequence shown here is derived from an EMBL/GenBank/DDBJ whole genome shotgun (WGS) entry which is preliminary data.</text>
</comment>
<dbReference type="PROSITE" id="PS51186">
    <property type="entry name" value="GNAT"/>
    <property type="match status" value="1"/>
</dbReference>
<proteinExistence type="predicted"/>
<evidence type="ECO:0000313" key="2">
    <source>
        <dbReference type="EMBL" id="RKQ63906.1"/>
    </source>
</evidence>
<protein>
    <submittedName>
        <fullName evidence="2">Acetyltransferase (GNAT) family protein</fullName>
    </submittedName>
</protein>
<accession>A0A420W999</accession>
<keyword evidence="3" id="KW-1185">Reference proteome</keyword>
<dbReference type="SUPFAM" id="SSF55729">
    <property type="entry name" value="Acyl-CoA N-acyltransferases (Nat)"/>
    <property type="match status" value="1"/>
</dbReference>
<evidence type="ECO:0000313" key="3">
    <source>
        <dbReference type="Proteomes" id="UP000280881"/>
    </source>
</evidence>
<dbReference type="InterPro" id="IPR016181">
    <property type="entry name" value="Acyl_CoA_acyltransferase"/>
</dbReference>
<dbReference type="Gene3D" id="3.40.630.30">
    <property type="match status" value="1"/>
</dbReference>
<evidence type="ECO:0000259" key="1">
    <source>
        <dbReference type="PROSITE" id="PS51186"/>
    </source>
</evidence>
<sequence length="142" mass="16559">MKDFESFFPLLKEFLGEVYGNPEKGLSIYQQKYKALDYYKNYKAKPNSYLLILKSVGKPVGFLYGRKLKGYSYIYDIFIKPSYRGKGLGKALLNAFSLLAPPPYRADVHSKALKNFKKWGFRELNSYYEDQVLWHLVEATTL</sequence>
<dbReference type="Proteomes" id="UP000280881">
    <property type="component" value="Unassembled WGS sequence"/>
</dbReference>
<organism evidence="2 3">
    <name type="scientific">Thermovibrio guaymasensis</name>
    <dbReference type="NCBI Taxonomy" id="240167"/>
    <lineage>
        <taxon>Bacteria</taxon>
        <taxon>Pseudomonadati</taxon>
        <taxon>Aquificota</taxon>
        <taxon>Aquificia</taxon>
        <taxon>Desulfurobacteriales</taxon>
        <taxon>Desulfurobacteriaceae</taxon>
        <taxon>Thermovibrio</taxon>
    </lineage>
</organism>
<dbReference type="Pfam" id="PF00583">
    <property type="entry name" value="Acetyltransf_1"/>
    <property type="match status" value="1"/>
</dbReference>
<dbReference type="CDD" id="cd04301">
    <property type="entry name" value="NAT_SF"/>
    <property type="match status" value="1"/>
</dbReference>
<dbReference type="InterPro" id="IPR000182">
    <property type="entry name" value="GNAT_dom"/>
</dbReference>
<feature type="domain" description="N-acetyltransferase" evidence="1">
    <location>
        <begin position="1"/>
        <end position="142"/>
    </location>
</feature>